<name>A0AAE3ACD7_9FIRM</name>
<sequence length="625" mass="69607">MTYASAIEACSRMISGRAANSGAARRISAPLLNIVLGAGAEECLETVRRSYQDCWSAAADQLCWLKTEDCMDEAGFENRVGDAFYTMRSNPGAFGSNSTLRMAYFWDVMDDRFPELFQAVQHQPDFGQAVTVAEYYFLFVRQVFNSDRERIGRLRAVVDWAERNGKHLIVQSDLTNGNVSGSGPEGYQAAANVMVIVNSQDDNRLGQGLEAAIWGAGSSAVWSLSADRKVKETDEIACAAMEQILTECLEQAGAAGGQSNIQETLCGAQQDYDSLSREYIDEKELLPDLPTFLQYLPYTKEMEALEQSLSDAPTRGFLGRLRGRPSDTIDGDKLINAVASVGDIWGLCVNQYYGRCVQELKENAERVQEYFKQLLCSRLSYGAMNATLQQEAVNLETRTDWHTPMNMRRGTLAERLHRYACSQVLPEVYGFLAGQLCAAMKDVCRNARDFGNTLTETRNGLRQSQGNVDETIRRAYTQEIANLANQPEYRDMMRLTPCSTVESLLDQLVKRFRLIADKDDNFRLSLFDELQFRAGMAGGGAAYGVAVQSLFDLNMQTAGRLMATVPPSGGQLFCMLSQPTQIQNVNNTGAAFRIPQQDYVDRLYVYPVNPENILYNEIAAAKKEE</sequence>
<dbReference type="AlphaFoldDB" id="A0AAE3ACD7"/>
<evidence type="ECO:0000313" key="2">
    <source>
        <dbReference type="Proteomes" id="UP001199319"/>
    </source>
</evidence>
<dbReference type="RefSeq" id="WP_302927813.1">
    <property type="nucleotide sequence ID" value="NZ_JAJEPW010000004.1"/>
</dbReference>
<evidence type="ECO:0000313" key="1">
    <source>
        <dbReference type="EMBL" id="MCC2128443.1"/>
    </source>
</evidence>
<protein>
    <submittedName>
        <fullName evidence="1">Uncharacterized protein</fullName>
    </submittedName>
</protein>
<comment type="caution">
    <text evidence="1">The sequence shown here is derived from an EMBL/GenBank/DDBJ whole genome shotgun (WGS) entry which is preliminary data.</text>
</comment>
<dbReference type="Proteomes" id="UP001199319">
    <property type="component" value="Unassembled WGS sequence"/>
</dbReference>
<proteinExistence type="predicted"/>
<gene>
    <name evidence="1" type="ORF">LKD37_02725</name>
</gene>
<reference evidence="1" key="1">
    <citation type="submission" date="2021-10" db="EMBL/GenBank/DDBJ databases">
        <title>Anaerobic single-cell dispensing facilitates the cultivation of human gut bacteria.</title>
        <authorList>
            <person name="Afrizal A."/>
        </authorList>
    </citation>
    <scope>NUCLEOTIDE SEQUENCE</scope>
    <source>
        <strain evidence="1">CLA-AA-H272</strain>
    </source>
</reference>
<organism evidence="1 2">
    <name type="scientific">Brotocaccenecus cirricatena</name>
    <dbReference type="NCBI Taxonomy" id="3064195"/>
    <lineage>
        <taxon>Bacteria</taxon>
        <taxon>Bacillati</taxon>
        <taxon>Bacillota</taxon>
        <taxon>Clostridia</taxon>
        <taxon>Eubacteriales</taxon>
        <taxon>Oscillospiraceae</taxon>
        <taxon>Brotocaccenecus</taxon>
    </lineage>
</organism>
<accession>A0AAE3ACD7</accession>
<keyword evidence="2" id="KW-1185">Reference proteome</keyword>
<dbReference type="EMBL" id="JAJEPW010000004">
    <property type="protein sequence ID" value="MCC2128443.1"/>
    <property type="molecule type" value="Genomic_DNA"/>
</dbReference>